<reference evidence="2 3" key="1">
    <citation type="submission" date="2021-09" db="EMBL/GenBank/DDBJ databases">
        <title>Genomic insights and catalytic innovation underlie evolution of tropane alkaloids biosynthesis.</title>
        <authorList>
            <person name="Wang Y.-J."/>
            <person name="Tian T."/>
            <person name="Huang J.-P."/>
            <person name="Huang S.-X."/>
        </authorList>
    </citation>
    <scope>NUCLEOTIDE SEQUENCE [LARGE SCALE GENOMIC DNA]</scope>
    <source>
        <strain evidence="2">KIB-2018</strain>
        <tissue evidence="2">Leaf</tissue>
    </source>
</reference>
<keyword evidence="3" id="KW-1185">Reference proteome</keyword>
<comment type="caution">
    <text evidence="2">The sequence shown here is derived from an EMBL/GenBank/DDBJ whole genome shotgun (WGS) entry which is preliminary data.</text>
</comment>
<feature type="transmembrane region" description="Helical" evidence="1">
    <location>
        <begin position="36"/>
        <end position="54"/>
    </location>
</feature>
<keyword evidence="1" id="KW-0812">Transmembrane</keyword>
<evidence type="ECO:0000256" key="1">
    <source>
        <dbReference type="SAM" id="Phobius"/>
    </source>
</evidence>
<organism evidence="2 3">
    <name type="scientific">Erythroxylum novogranatense</name>
    <dbReference type="NCBI Taxonomy" id="1862640"/>
    <lineage>
        <taxon>Eukaryota</taxon>
        <taxon>Viridiplantae</taxon>
        <taxon>Streptophyta</taxon>
        <taxon>Embryophyta</taxon>
        <taxon>Tracheophyta</taxon>
        <taxon>Spermatophyta</taxon>
        <taxon>Magnoliopsida</taxon>
        <taxon>eudicotyledons</taxon>
        <taxon>Gunneridae</taxon>
        <taxon>Pentapetalae</taxon>
        <taxon>rosids</taxon>
        <taxon>fabids</taxon>
        <taxon>Malpighiales</taxon>
        <taxon>Erythroxylaceae</taxon>
        <taxon>Erythroxylum</taxon>
    </lineage>
</organism>
<protein>
    <recommendedName>
        <fullName evidence="4">Transmembrane protein</fullName>
    </recommendedName>
</protein>
<keyword evidence="1" id="KW-0472">Membrane</keyword>
<feature type="transmembrane region" description="Helical" evidence="1">
    <location>
        <begin position="12"/>
        <end position="30"/>
    </location>
</feature>
<evidence type="ECO:0000313" key="3">
    <source>
        <dbReference type="Proteomes" id="UP001159364"/>
    </source>
</evidence>
<dbReference type="Proteomes" id="UP001159364">
    <property type="component" value="Linkage Group LG07"/>
</dbReference>
<name>A0AAV8T0B7_9ROSI</name>
<evidence type="ECO:0000313" key="2">
    <source>
        <dbReference type="EMBL" id="KAJ8760191.1"/>
    </source>
</evidence>
<dbReference type="AlphaFoldDB" id="A0AAV8T0B7"/>
<evidence type="ECO:0008006" key="4">
    <source>
        <dbReference type="Google" id="ProtNLM"/>
    </source>
</evidence>
<accession>A0AAV8T0B7</accession>
<dbReference type="EMBL" id="JAIWQS010000007">
    <property type="protein sequence ID" value="KAJ8760191.1"/>
    <property type="molecule type" value="Genomic_DNA"/>
</dbReference>
<gene>
    <name evidence="2" type="ORF">K2173_011047</name>
</gene>
<keyword evidence="1" id="KW-1133">Transmembrane helix</keyword>
<sequence>MEGEYGWGSGSTLALLVVVAIIFLVPLGMGPLHPPSALLLLLFPVILVAVLYILHSASK</sequence>
<proteinExistence type="predicted"/>